<keyword evidence="19 29" id="KW-1133">Transmembrane helix</keyword>
<dbReference type="InterPro" id="IPR001264">
    <property type="entry name" value="Glyco_trans_51"/>
</dbReference>
<dbReference type="STRING" id="66969.Lwal_0395"/>
<feature type="transmembrane region" description="Helical" evidence="29">
    <location>
        <begin position="12"/>
        <end position="33"/>
    </location>
</feature>
<evidence type="ECO:0000256" key="22">
    <source>
        <dbReference type="ARBA" id="ARBA00023268"/>
    </source>
</evidence>
<keyword evidence="13" id="KW-0808">Transferase</keyword>
<comment type="subcellular location">
    <subcellularLocation>
        <location evidence="2">Cell inner membrane</location>
        <topology evidence="2">Single-pass type II membrane protein</topology>
    </subcellularLocation>
</comment>
<evidence type="ECO:0000256" key="7">
    <source>
        <dbReference type="ARBA" id="ARBA00018638"/>
    </source>
</evidence>
<dbReference type="FunFam" id="1.10.3810.10:FF:000003">
    <property type="entry name" value="Penicillin-binding protein 1a"/>
    <property type="match status" value="1"/>
</dbReference>
<dbReference type="UniPathway" id="UPA00219"/>
<evidence type="ECO:0000256" key="26">
    <source>
        <dbReference type="ARBA" id="ARBA00049902"/>
    </source>
</evidence>
<evidence type="ECO:0000256" key="8">
    <source>
        <dbReference type="ARBA" id="ARBA00022475"/>
    </source>
</evidence>
<dbReference type="OrthoDB" id="9766909at2"/>
<evidence type="ECO:0000313" key="33">
    <source>
        <dbReference type="EMBL" id="KTD82917.1"/>
    </source>
</evidence>
<comment type="function">
    <text evidence="1">Cell wall formation. Synthesis of cross-linked peptidoglycan from the lipid intermediates. The enzyme has a penicillin-insensitive transglycosylase N-terminal domain (formation of linear glycan strands) and a penicillin-sensitive transpeptidase C-terminal domain (cross-linking of the peptide subunits).</text>
</comment>
<feature type="domain" description="Penicillin-binding protein transpeptidase" evidence="30">
    <location>
        <begin position="434"/>
        <end position="697"/>
    </location>
</feature>
<comment type="caution">
    <text evidence="33">The sequence shown here is derived from an EMBL/GenBank/DDBJ whole genome shotgun (WGS) entry which is preliminary data.</text>
</comment>
<evidence type="ECO:0000256" key="12">
    <source>
        <dbReference type="ARBA" id="ARBA00022676"/>
    </source>
</evidence>
<comment type="similarity">
    <text evidence="4">In the C-terminal section; belongs to the transpeptidase family.</text>
</comment>
<keyword evidence="9" id="KW-0997">Cell inner membrane</keyword>
<dbReference type="RefSeq" id="WP_058479246.1">
    <property type="nucleotide sequence ID" value="NZ_CAAAIQ010000003.1"/>
</dbReference>
<keyword evidence="23" id="KW-0961">Cell wall biogenesis/degradation</keyword>
<dbReference type="InterPro" id="IPR050396">
    <property type="entry name" value="Glycosyltr_51/Transpeptidase"/>
</dbReference>
<evidence type="ECO:0000256" key="28">
    <source>
        <dbReference type="SAM" id="MobiDB-lite"/>
    </source>
</evidence>
<feature type="domain" description="Penicillin-binding protein OB-like" evidence="32">
    <location>
        <begin position="320"/>
        <end position="427"/>
    </location>
</feature>
<dbReference type="Pfam" id="PF17092">
    <property type="entry name" value="PCB_OB"/>
    <property type="match status" value="1"/>
</dbReference>
<evidence type="ECO:0000313" key="34">
    <source>
        <dbReference type="Proteomes" id="UP000054729"/>
    </source>
</evidence>
<evidence type="ECO:0000256" key="24">
    <source>
        <dbReference type="ARBA" id="ARBA00034000"/>
    </source>
</evidence>
<keyword evidence="14 29" id="KW-0812">Transmembrane</keyword>
<evidence type="ECO:0000256" key="11">
    <source>
        <dbReference type="ARBA" id="ARBA00022670"/>
    </source>
</evidence>
<dbReference type="SUPFAM" id="SSF56601">
    <property type="entry name" value="beta-lactamase/transpeptidase-like"/>
    <property type="match status" value="1"/>
</dbReference>
<evidence type="ECO:0000256" key="17">
    <source>
        <dbReference type="ARBA" id="ARBA00022968"/>
    </source>
</evidence>
<dbReference type="GO" id="GO:0008658">
    <property type="term" value="F:penicillin binding"/>
    <property type="evidence" value="ECO:0007669"/>
    <property type="project" value="InterPro"/>
</dbReference>
<evidence type="ECO:0000256" key="6">
    <source>
        <dbReference type="ARBA" id="ARBA00012448"/>
    </source>
</evidence>
<dbReference type="PANTHER" id="PTHR32282">
    <property type="entry name" value="BINDING PROTEIN TRANSPEPTIDASE, PUTATIVE-RELATED"/>
    <property type="match status" value="1"/>
</dbReference>
<keyword evidence="21" id="KW-0046">Antibiotic resistance</keyword>
<comment type="catalytic activity">
    <reaction evidence="26">
        <text>[GlcNAc-(1-&gt;4)-Mur2Ac(oyl-L-Ala-gamma-D-Glu-L-Lys-D-Ala-D-Ala)](n)-di-trans,octa-cis-undecaprenyl diphosphate + beta-D-GlcNAc-(1-&gt;4)-Mur2Ac(oyl-L-Ala-gamma-D-Glu-L-Lys-D-Ala-D-Ala)-di-trans,octa-cis-undecaprenyl diphosphate = [GlcNAc-(1-&gt;4)-Mur2Ac(oyl-L-Ala-gamma-D-Glu-L-Lys-D-Ala-D-Ala)](n+1)-di-trans,octa-cis-undecaprenyl diphosphate + di-trans,octa-cis-undecaprenyl diphosphate + H(+)</text>
        <dbReference type="Rhea" id="RHEA:23708"/>
        <dbReference type="Rhea" id="RHEA-COMP:9602"/>
        <dbReference type="Rhea" id="RHEA-COMP:9603"/>
        <dbReference type="ChEBI" id="CHEBI:15378"/>
        <dbReference type="ChEBI" id="CHEBI:58405"/>
        <dbReference type="ChEBI" id="CHEBI:60033"/>
        <dbReference type="ChEBI" id="CHEBI:78435"/>
        <dbReference type="EC" id="2.4.99.28"/>
    </reaction>
</comment>
<dbReference type="GO" id="GO:0009002">
    <property type="term" value="F:serine-type D-Ala-D-Ala carboxypeptidase activity"/>
    <property type="evidence" value="ECO:0007669"/>
    <property type="project" value="UniProtKB-EC"/>
</dbReference>
<evidence type="ECO:0000256" key="14">
    <source>
        <dbReference type="ARBA" id="ARBA00022692"/>
    </source>
</evidence>
<feature type="compositionally biased region" description="Acidic residues" evidence="28">
    <location>
        <begin position="782"/>
        <end position="794"/>
    </location>
</feature>
<keyword evidence="11" id="KW-0645">Protease</keyword>
<evidence type="ECO:0000256" key="2">
    <source>
        <dbReference type="ARBA" id="ARBA00004249"/>
    </source>
</evidence>
<dbReference type="GO" id="GO:0046677">
    <property type="term" value="P:response to antibiotic"/>
    <property type="evidence" value="ECO:0007669"/>
    <property type="project" value="UniProtKB-KW"/>
</dbReference>
<dbReference type="Gene3D" id="1.10.3810.10">
    <property type="entry name" value="Biosynthetic peptidoglycan transglycosylase-like"/>
    <property type="match status" value="1"/>
</dbReference>
<feature type="domain" description="Glycosyl transferase family 51" evidence="31">
    <location>
        <begin position="61"/>
        <end position="233"/>
    </location>
</feature>
<reference evidence="33 34" key="1">
    <citation type="submission" date="2015-11" db="EMBL/GenBank/DDBJ databases">
        <title>Genomic analysis of 38 Legionella species identifies large and diverse effector repertoires.</title>
        <authorList>
            <person name="Burstein D."/>
            <person name="Amaro F."/>
            <person name="Zusman T."/>
            <person name="Lifshitz Z."/>
            <person name="Cohen O."/>
            <person name="Gilbert J.A."/>
            <person name="Pupko T."/>
            <person name="Shuman H.A."/>
            <person name="Segal G."/>
        </authorList>
    </citation>
    <scope>NUCLEOTIDE SEQUENCE [LARGE SCALE GENOMIC DNA]</scope>
    <source>
        <strain evidence="33 34">ATCC 51914</strain>
    </source>
</reference>
<protein>
    <recommendedName>
        <fullName evidence="7">Penicillin-binding protein 1A</fullName>
        <ecNumber evidence="25">2.4.99.28</ecNumber>
        <ecNumber evidence="6">3.4.16.4</ecNumber>
    </recommendedName>
</protein>
<dbReference type="EC" id="3.4.16.4" evidence="6"/>
<evidence type="ECO:0000256" key="3">
    <source>
        <dbReference type="ARBA" id="ARBA00004752"/>
    </source>
</evidence>
<evidence type="ECO:0000256" key="18">
    <source>
        <dbReference type="ARBA" id="ARBA00022984"/>
    </source>
</evidence>
<keyword evidence="16" id="KW-0133">Cell shape</keyword>
<evidence type="ECO:0000256" key="27">
    <source>
        <dbReference type="ARBA" id="ARBA00060592"/>
    </source>
</evidence>
<keyword evidence="22" id="KW-0511">Multifunctional enzyme</keyword>
<evidence type="ECO:0000256" key="4">
    <source>
        <dbReference type="ARBA" id="ARBA00007090"/>
    </source>
</evidence>
<dbReference type="Pfam" id="PF00905">
    <property type="entry name" value="Transpeptidase"/>
    <property type="match status" value="1"/>
</dbReference>
<keyword evidence="17" id="KW-0735">Signal-anchor</keyword>
<dbReference type="GO" id="GO:0005886">
    <property type="term" value="C:plasma membrane"/>
    <property type="evidence" value="ECO:0007669"/>
    <property type="project" value="UniProtKB-SubCell"/>
</dbReference>
<dbReference type="EC" id="2.4.99.28" evidence="25"/>
<evidence type="ECO:0000259" key="30">
    <source>
        <dbReference type="Pfam" id="PF00905"/>
    </source>
</evidence>
<dbReference type="GO" id="GO:0071555">
    <property type="term" value="P:cell wall organization"/>
    <property type="evidence" value="ECO:0007669"/>
    <property type="project" value="UniProtKB-KW"/>
</dbReference>
<dbReference type="InterPro" id="IPR001460">
    <property type="entry name" value="PCN-bd_Tpept"/>
</dbReference>
<comment type="pathway">
    <text evidence="27">Glycan biosynthesis.</text>
</comment>
<evidence type="ECO:0000256" key="9">
    <source>
        <dbReference type="ARBA" id="ARBA00022519"/>
    </source>
</evidence>
<keyword evidence="34" id="KW-1185">Reference proteome</keyword>
<sequence length="794" mass="88202">MKKMAYFWRKGLWALMSLFFLLLVAGSLIYLYLESQLPNVDSLKTVQLQVPLQIFSKEGLLIQEYGEKKRIPVTYDEIPPMLVHALIATEDQRFFEHPGVDIMGLGRAAVSMIKTGTKSQGGSTITMQVARNFFLSRKKTFLRKFNEIMLAIKIDRELSKEKILELYLNRVYLGNRAYGVGAAAMVYFGKPLKDLNLAELAMIAGLPQAPSTQNPIANPIAAKKRRDHVLERLLEEHYINEEQYQNAINQPITAKYHSADIRVKAPYVAEMIRQSLYDNFGPDAYTKGYKVYTTIDGHLQNTANEVVEKNLISYDHRHGYRGPIANIGEKDSQSAQLRQNYLRQYPELNHLLPAVITEVGDKEATAALQNGQIVILPWEGLSWARPALKKGWVGKAPTKAQQVVAVGDIVYMHSTEKHWELAQIPEAESAMIGMDPKNGAIQVLVGGFNFQKSKFNRATQSSRQPGSSFKPFVYAAALNNGYTLATLINDAPIVVDDPSQPNLWRPHNVNLKFNGPTRLKQALVQSKNLVSIRILDDIGIDYTIDFLARFGFNKKTLPKGLSLALGSLSVSPMELTSAYAVFANGGYKIEPYLIDHITDVDGKILLQAKPTVVCDPCDGKVDAASIAPRVIPEDIAYLMNSALKDVIQHGTARAARSLNRPDIAGKTGTTNDQVDAWFAGFNPDLVVTAWVGFDNPKSLHEYAAGLALPLWIDFMKVALKDKPVRELRQPENIVAVRIDPSSGLLAQPNQTNAIIELFRNNEVPAEEDQTPPGLDPTASSLPDEELAPVEEGLF</sequence>
<evidence type="ECO:0000256" key="20">
    <source>
        <dbReference type="ARBA" id="ARBA00023136"/>
    </source>
</evidence>
<evidence type="ECO:0000256" key="21">
    <source>
        <dbReference type="ARBA" id="ARBA00023251"/>
    </source>
</evidence>
<comment type="pathway">
    <text evidence="3">Cell wall biogenesis; peptidoglycan biosynthesis.</text>
</comment>
<feature type="region of interest" description="Disordered" evidence="28">
    <location>
        <begin position="762"/>
        <end position="794"/>
    </location>
</feature>
<dbReference type="InterPro" id="IPR036950">
    <property type="entry name" value="PBP_transglycosylase"/>
</dbReference>
<keyword evidence="12" id="KW-0328">Glycosyltransferase</keyword>
<comment type="similarity">
    <text evidence="5">In the N-terminal section; belongs to the glycosyltransferase 51 family.</text>
</comment>
<dbReference type="PATRIC" id="fig|66969.6.peg.424"/>
<dbReference type="EMBL" id="LNZB01000006">
    <property type="protein sequence ID" value="KTD82917.1"/>
    <property type="molecule type" value="Genomic_DNA"/>
</dbReference>
<evidence type="ECO:0000256" key="13">
    <source>
        <dbReference type="ARBA" id="ARBA00022679"/>
    </source>
</evidence>
<keyword evidence="10" id="KW-0121">Carboxypeptidase</keyword>
<gene>
    <name evidence="33" type="primary">ponA</name>
    <name evidence="33" type="ORF">Lwal_0395</name>
</gene>
<evidence type="ECO:0000256" key="10">
    <source>
        <dbReference type="ARBA" id="ARBA00022645"/>
    </source>
</evidence>
<keyword evidence="20 29" id="KW-0472">Membrane</keyword>
<dbReference type="GO" id="GO:0009252">
    <property type="term" value="P:peptidoglycan biosynthetic process"/>
    <property type="evidence" value="ECO:0007669"/>
    <property type="project" value="UniProtKB-UniPathway"/>
</dbReference>
<dbReference type="NCBIfam" id="TIGR02074">
    <property type="entry name" value="PBP_1a_fam"/>
    <property type="match status" value="1"/>
</dbReference>
<dbReference type="Pfam" id="PF00912">
    <property type="entry name" value="Transgly"/>
    <property type="match status" value="1"/>
</dbReference>
<organism evidence="33 34">
    <name type="scientific">Legionella waltersii</name>
    <dbReference type="NCBI Taxonomy" id="66969"/>
    <lineage>
        <taxon>Bacteria</taxon>
        <taxon>Pseudomonadati</taxon>
        <taxon>Pseudomonadota</taxon>
        <taxon>Gammaproteobacteria</taxon>
        <taxon>Legionellales</taxon>
        <taxon>Legionellaceae</taxon>
        <taxon>Legionella</taxon>
    </lineage>
</organism>
<evidence type="ECO:0000259" key="31">
    <source>
        <dbReference type="Pfam" id="PF00912"/>
    </source>
</evidence>
<dbReference type="InterPro" id="IPR031376">
    <property type="entry name" value="PCB_OB"/>
</dbReference>
<comment type="catalytic activity">
    <reaction evidence="24">
        <text>Preferential cleavage: (Ac)2-L-Lys-D-Ala-|-D-Ala. Also transpeptidation of peptidyl-alanyl moieties that are N-acyl substituents of D-alanine.</text>
        <dbReference type="EC" id="3.4.16.4"/>
    </reaction>
</comment>
<evidence type="ECO:0000256" key="15">
    <source>
        <dbReference type="ARBA" id="ARBA00022801"/>
    </source>
</evidence>
<evidence type="ECO:0000256" key="25">
    <source>
        <dbReference type="ARBA" id="ARBA00044770"/>
    </source>
</evidence>
<evidence type="ECO:0000256" key="19">
    <source>
        <dbReference type="ARBA" id="ARBA00022989"/>
    </source>
</evidence>
<keyword evidence="15" id="KW-0378">Hydrolase</keyword>
<keyword evidence="8" id="KW-1003">Cell membrane</keyword>
<evidence type="ECO:0000256" key="5">
    <source>
        <dbReference type="ARBA" id="ARBA00007739"/>
    </source>
</evidence>
<dbReference type="SUPFAM" id="SSF53955">
    <property type="entry name" value="Lysozyme-like"/>
    <property type="match status" value="1"/>
</dbReference>
<name>A0A0W1ANN9_9GAMM</name>
<dbReference type="GO" id="GO:0030288">
    <property type="term" value="C:outer membrane-bounded periplasmic space"/>
    <property type="evidence" value="ECO:0007669"/>
    <property type="project" value="TreeGrafter"/>
</dbReference>
<dbReference type="Gene3D" id="3.40.710.10">
    <property type="entry name" value="DD-peptidase/beta-lactamase superfamily"/>
    <property type="match status" value="2"/>
</dbReference>
<dbReference type="Proteomes" id="UP000054729">
    <property type="component" value="Unassembled WGS sequence"/>
</dbReference>
<evidence type="ECO:0000256" key="16">
    <source>
        <dbReference type="ARBA" id="ARBA00022960"/>
    </source>
</evidence>
<dbReference type="InterPro" id="IPR023346">
    <property type="entry name" value="Lysozyme-like_dom_sf"/>
</dbReference>
<keyword evidence="18" id="KW-0573">Peptidoglycan synthesis</keyword>
<dbReference type="GO" id="GO:0008955">
    <property type="term" value="F:peptidoglycan glycosyltransferase activity"/>
    <property type="evidence" value="ECO:0007669"/>
    <property type="project" value="UniProtKB-EC"/>
</dbReference>
<evidence type="ECO:0000256" key="23">
    <source>
        <dbReference type="ARBA" id="ARBA00023316"/>
    </source>
</evidence>
<evidence type="ECO:0000256" key="1">
    <source>
        <dbReference type="ARBA" id="ARBA00002624"/>
    </source>
</evidence>
<dbReference type="AlphaFoldDB" id="A0A0W1ANN9"/>
<dbReference type="GO" id="GO:0006508">
    <property type="term" value="P:proteolysis"/>
    <property type="evidence" value="ECO:0007669"/>
    <property type="project" value="UniProtKB-KW"/>
</dbReference>
<dbReference type="GO" id="GO:0008360">
    <property type="term" value="P:regulation of cell shape"/>
    <property type="evidence" value="ECO:0007669"/>
    <property type="project" value="UniProtKB-KW"/>
</dbReference>
<evidence type="ECO:0000256" key="29">
    <source>
        <dbReference type="SAM" id="Phobius"/>
    </source>
</evidence>
<dbReference type="InterPro" id="IPR012338">
    <property type="entry name" value="Beta-lactam/transpept-like"/>
</dbReference>
<dbReference type="PANTHER" id="PTHR32282:SF27">
    <property type="entry name" value="PENICILLIN-BINDING PROTEIN 1A"/>
    <property type="match status" value="1"/>
</dbReference>
<proteinExistence type="inferred from homology"/>
<accession>A0A0W1ANN9</accession>
<evidence type="ECO:0000259" key="32">
    <source>
        <dbReference type="Pfam" id="PF17092"/>
    </source>
</evidence>